<dbReference type="PANTHER" id="PTHR38438">
    <property type="entry name" value="RIBOFLAVIN TRANSPORTER RIBU"/>
    <property type="match status" value="1"/>
</dbReference>
<dbReference type="PANTHER" id="PTHR38438:SF1">
    <property type="entry name" value="RIBOFLAVIN TRANSPORTER RIBU"/>
    <property type="match status" value="1"/>
</dbReference>
<organism evidence="10 11">
    <name type="scientific">Streptococcus equi subsp. ruminatorum CECT 5772</name>
    <dbReference type="NCBI Taxonomy" id="1051981"/>
    <lineage>
        <taxon>Bacteria</taxon>
        <taxon>Bacillati</taxon>
        <taxon>Bacillota</taxon>
        <taxon>Bacilli</taxon>
        <taxon>Lactobacillales</taxon>
        <taxon>Streptococcaceae</taxon>
        <taxon>Streptococcus</taxon>
    </lineage>
</organism>
<proteinExistence type="inferred from homology"/>
<dbReference type="EMBL" id="AWEX01000034">
    <property type="protein sequence ID" value="KED04570.1"/>
    <property type="molecule type" value="Genomic_DNA"/>
</dbReference>
<dbReference type="PIRSF" id="PIRSF037778">
    <property type="entry name" value="UCP037778_transp_RibU"/>
    <property type="match status" value="1"/>
</dbReference>
<feature type="transmembrane region" description="Helical" evidence="9">
    <location>
        <begin position="159"/>
        <end position="183"/>
    </location>
</feature>
<dbReference type="InterPro" id="IPR024529">
    <property type="entry name" value="ECF_trnsprt_substrate-spec"/>
</dbReference>
<protein>
    <recommendedName>
        <fullName evidence="8">Riboflavin transporter</fullName>
    </recommendedName>
</protein>
<dbReference type="Gene3D" id="1.10.1760.20">
    <property type="match status" value="1"/>
</dbReference>
<evidence type="ECO:0000256" key="2">
    <source>
        <dbReference type="ARBA" id="ARBA00005540"/>
    </source>
</evidence>
<feature type="transmembrane region" description="Helical" evidence="9">
    <location>
        <begin position="48"/>
        <end position="73"/>
    </location>
</feature>
<keyword evidence="5 9" id="KW-0812">Transmembrane</keyword>
<feature type="transmembrane region" description="Helical" evidence="9">
    <location>
        <begin position="12"/>
        <end position="36"/>
    </location>
</feature>
<dbReference type="AlphaFoldDB" id="A0A922T2V9"/>
<reference evidence="10 11" key="1">
    <citation type="journal article" date="2014" name="Int. J. Syst. Evol. Microbiol.">
        <title>Phylogenomics and the dynamic genome evolution of the genus Streptococcus.</title>
        <authorList>
            <consortium name="The Broad Institute Genome Sequencing Platform"/>
            <person name="Richards V.P."/>
            <person name="Palmer S.R."/>
            <person name="Pavinski Bitar P.D."/>
            <person name="Qin X."/>
            <person name="Weinstock G.M."/>
            <person name="Highlander S.K."/>
            <person name="Town C.D."/>
            <person name="Burne R.A."/>
            <person name="Stanhope M.J."/>
        </authorList>
    </citation>
    <scope>NUCLEOTIDE SEQUENCE [LARGE SCALE GENOMIC DNA]</scope>
    <source>
        <strain evidence="10 11">CECT 5772</strain>
    </source>
</reference>
<keyword evidence="4 8" id="KW-1003">Cell membrane</keyword>
<dbReference type="Pfam" id="PF12822">
    <property type="entry name" value="ECF_trnsprt"/>
    <property type="match status" value="1"/>
</dbReference>
<accession>A0A922T2V9</accession>
<evidence type="ECO:0000256" key="7">
    <source>
        <dbReference type="ARBA" id="ARBA00023136"/>
    </source>
</evidence>
<name>A0A922T2V9_9STRE</name>
<comment type="function">
    <text evidence="8">Probably a riboflavin-binding protein that interacts with the energy-coupling factor (ECF) ABC-transporter complex.</text>
</comment>
<sequence>MSKLEEFFMSKTHRLVMVAILSAISFCLMFVGFSIIPGASFLKIDFSIIPILLGLVLMDLKQAYLILAVRTLLRLALNNHGVNDLIGIPMNVIAVALFITAFALIWHRQKGLVTYVLASLVGTGLLTLGMVIMNYVFAIPLYAKFAGFDIKASIGTARYIFTMVIPFNLLEGLIFAIVFYFVYIAGKPILERYPNSYHET</sequence>
<dbReference type="GO" id="GO:0032217">
    <property type="term" value="F:riboflavin transmembrane transporter activity"/>
    <property type="evidence" value="ECO:0007669"/>
    <property type="project" value="UniProtKB-UniRule"/>
</dbReference>
<comment type="caution">
    <text evidence="10">The sequence shown here is derived from an EMBL/GenBank/DDBJ whole genome shotgun (WGS) entry which is preliminary data.</text>
</comment>
<evidence type="ECO:0000256" key="9">
    <source>
        <dbReference type="SAM" id="Phobius"/>
    </source>
</evidence>
<evidence type="ECO:0000256" key="4">
    <source>
        <dbReference type="ARBA" id="ARBA00022475"/>
    </source>
</evidence>
<evidence type="ECO:0000256" key="6">
    <source>
        <dbReference type="ARBA" id="ARBA00022989"/>
    </source>
</evidence>
<keyword evidence="3 8" id="KW-0813">Transport</keyword>
<evidence type="ECO:0000313" key="10">
    <source>
        <dbReference type="EMBL" id="KED04570.1"/>
    </source>
</evidence>
<feature type="transmembrane region" description="Helical" evidence="9">
    <location>
        <begin position="112"/>
        <end position="138"/>
    </location>
</feature>
<evidence type="ECO:0000313" key="11">
    <source>
        <dbReference type="Proteomes" id="UP000028704"/>
    </source>
</evidence>
<evidence type="ECO:0000256" key="8">
    <source>
        <dbReference type="PIRNR" id="PIRNR037778"/>
    </source>
</evidence>
<feature type="transmembrane region" description="Helical" evidence="9">
    <location>
        <begin position="85"/>
        <end position="106"/>
    </location>
</feature>
<gene>
    <name evidence="10" type="ORF">CECT5772_04716</name>
</gene>
<dbReference type="GO" id="GO:0005886">
    <property type="term" value="C:plasma membrane"/>
    <property type="evidence" value="ECO:0007669"/>
    <property type="project" value="UniProtKB-SubCell"/>
</dbReference>
<keyword evidence="6 9" id="KW-1133">Transmembrane helix</keyword>
<evidence type="ECO:0000256" key="3">
    <source>
        <dbReference type="ARBA" id="ARBA00022448"/>
    </source>
</evidence>
<comment type="similarity">
    <text evidence="2 8">Belongs to the prokaryotic riboflavin transporter (P-RFT) (TC 2.A.87) family.</text>
</comment>
<comment type="subcellular location">
    <subcellularLocation>
        <location evidence="1">Cell membrane</location>
        <topology evidence="1">Multi-pass membrane protein</topology>
    </subcellularLocation>
</comment>
<dbReference type="Proteomes" id="UP000028704">
    <property type="component" value="Unassembled WGS sequence"/>
</dbReference>
<evidence type="ECO:0000256" key="5">
    <source>
        <dbReference type="ARBA" id="ARBA00022692"/>
    </source>
</evidence>
<evidence type="ECO:0000256" key="1">
    <source>
        <dbReference type="ARBA" id="ARBA00004651"/>
    </source>
</evidence>
<keyword evidence="7 8" id="KW-0472">Membrane</keyword>
<dbReference type="InterPro" id="IPR025720">
    <property type="entry name" value="RibU"/>
</dbReference>